<dbReference type="PANTHER" id="PTHR31424">
    <property type="entry name" value="PROTEIN CBG23806"/>
    <property type="match status" value="1"/>
</dbReference>
<protein>
    <submittedName>
        <fullName evidence="1">Uncharacterized protein</fullName>
    </submittedName>
</protein>
<sequence>PLHLIRISHSETSTSESSRFTKRRRSEQLANIREILSIGDSEEQLADEIKKVPAEALIKEINFTITVPPEQKLALKSDLCLPWRKLRVMRSQLRKPNSIKNSCVFAVFEGPDLSTNLQIALSRFQEQVSDIQKSHW</sequence>
<evidence type="ECO:0000313" key="1">
    <source>
        <dbReference type="EnsemblMetazoa" id="Aqu2.1.30614_001"/>
    </source>
</evidence>
<dbReference type="AlphaFoldDB" id="A0A1X7USX7"/>
<dbReference type="InParanoid" id="A0A1X7USX7"/>
<accession>A0A1X7USX7</accession>
<name>A0A1X7USX7_AMPQE</name>
<organism evidence="1">
    <name type="scientific">Amphimedon queenslandica</name>
    <name type="common">Sponge</name>
    <dbReference type="NCBI Taxonomy" id="400682"/>
    <lineage>
        <taxon>Eukaryota</taxon>
        <taxon>Metazoa</taxon>
        <taxon>Porifera</taxon>
        <taxon>Demospongiae</taxon>
        <taxon>Heteroscleromorpha</taxon>
        <taxon>Haplosclerida</taxon>
        <taxon>Niphatidae</taxon>
        <taxon>Amphimedon</taxon>
    </lineage>
</organism>
<proteinExistence type="predicted"/>
<dbReference type="EnsemblMetazoa" id="Aqu2.1.30614_001">
    <property type="protein sequence ID" value="Aqu2.1.30614_001"/>
    <property type="gene ID" value="Aqu2.1.30614"/>
</dbReference>
<reference evidence="1" key="1">
    <citation type="submission" date="2017-05" db="UniProtKB">
        <authorList>
            <consortium name="EnsemblMetazoa"/>
        </authorList>
    </citation>
    <scope>IDENTIFICATION</scope>
</reference>